<feature type="non-terminal residue" evidence="1">
    <location>
        <position position="1"/>
    </location>
</feature>
<accession>A0A8X6TH15</accession>
<reference evidence="1" key="1">
    <citation type="submission" date="2020-08" db="EMBL/GenBank/DDBJ databases">
        <title>Multicomponent nature underlies the extraordinary mechanical properties of spider dragline silk.</title>
        <authorList>
            <person name="Kono N."/>
            <person name="Nakamura H."/>
            <person name="Mori M."/>
            <person name="Yoshida Y."/>
            <person name="Ohtoshi R."/>
            <person name="Malay A.D."/>
            <person name="Moran D.A.P."/>
            <person name="Tomita M."/>
            <person name="Numata K."/>
            <person name="Arakawa K."/>
        </authorList>
    </citation>
    <scope>NUCLEOTIDE SEQUENCE</scope>
</reference>
<organism evidence="1 2">
    <name type="scientific">Nephila pilipes</name>
    <name type="common">Giant wood spider</name>
    <name type="synonym">Nephila maculata</name>
    <dbReference type="NCBI Taxonomy" id="299642"/>
    <lineage>
        <taxon>Eukaryota</taxon>
        <taxon>Metazoa</taxon>
        <taxon>Ecdysozoa</taxon>
        <taxon>Arthropoda</taxon>
        <taxon>Chelicerata</taxon>
        <taxon>Arachnida</taxon>
        <taxon>Araneae</taxon>
        <taxon>Araneomorphae</taxon>
        <taxon>Entelegynae</taxon>
        <taxon>Araneoidea</taxon>
        <taxon>Nephilidae</taxon>
        <taxon>Nephila</taxon>
    </lineage>
</organism>
<dbReference type="Proteomes" id="UP000887013">
    <property type="component" value="Unassembled WGS sequence"/>
</dbReference>
<keyword evidence="2" id="KW-1185">Reference proteome</keyword>
<dbReference type="EMBL" id="BMAW01104360">
    <property type="protein sequence ID" value="GFT13887.1"/>
    <property type="molecule type" value="Genomic_DNA"/>
</dbReference>
<dbReference type="AlphaFoldDB" id="A0A8X6TH15"/>
<comment type="caution">
    <text evidence="1">The sequence shown here is derived from an EMBL/GenBank/DDBJ whole genome shotgun (WGS) entry which is preliminary data.</text>
</comment>
<protein>
    <submittedName>
        <fullName evidence="1">Uncharacterized protein</fullName>
    </submittedName>
</protein>
<gene>
    <name evidence="1" type="ORF">NPIL_389771</name>
</gene>
<evidence type="ECO:0000313" key="1">
    <source>
        <dbReference type="EMBL" id="GFT13887.1"/>
    </source>
</evidence>
<evidence type="ECO:0000313" key="2">
    <source>
        <dbReference type="Proteomes" id="UP000887013"/>
    </source>
</evidence>
<proteinExistence type="predicted"/>
<sequence length="40" mass="4819">MNQDSLPCWSIYQKEKKKKRWWNLKNRTRGGRGSSLLQPV</sequence>
<name>A0A8X6TH15_NEPPI</name>